<protein>
    <recommendedName>
        <fullName evidence="8">Metalloprotease</fullName>
    </recommendedName>
</protein>
<evidence type="ECO:0000256" key="5">
    <source>
        <dbReference type="SAM" id="SignalP"/>
    </source>
</evidence>
<dbReference type="AlphaFoldDB" id="A0A4R0KY58"/>
<dbReference type="InterPro" id="IPR007343">
    <property type="entry name" value="Uncharacterised_pept_Zn_put"/>
</dbReference>
<comment type="caution">
    <text evidence="6">The sequence shown here is derived from an EMBL/GenBank/DDBJ whole genome shotgun (WGS) entry which is preliminary data.</text>
</comment>
<accession>A0A4R0KY58</accession>
<keyword evidence="3" id="KW-1133">Transmembrane helix</keyword>
<proteinExistence type="predicted"/>
<sequence length="292" mass="31295">MVYSHPVNTRGAVALCAALVLLLAGCARQQTAESQAADEVAKLRSGLASTVPSTESTAPLAAPSEPAALASNPIYRVKLTSPRCAEPQVEPTSLTNVRTYYTQFVACLNAAWAPAIRTAGFTFTPPKLVVVLGQSPSSPCNFADTEAYYCGGTIYIDAEYDITAEDPDVNRAWMAFLIAHEYGHHVQALTGILIAHYRLGEKLNGVDVQLQEDRRVELQADCFSGAYLGADRATIPIDDEWLEVWADLYSTLSDPANDHGSGEHRRHWSLTGFTAAGPGACNTYTAASSLLG</sequence>
<dbReference type="GO" id="GO:0016020">
    <property type="term" value="C:membrane"/>
    <property type="evidence" value="ECO:0007669"/>
    <property type="project" value="UniProtKB-SubCell"/>
</dbReference>
<keyword evidence="2" id="KW-0812">Transmembrane</keyword>
<dbReference type="OrthoDB" id="3508456at2"/>
<reference evidence="6 7" key="1">
    <citation type="submission" date="2019-02" db="EMBL/GenBank/DDBJ databases">
        <title>Kribbella capetownensis sp. nov. and Kribbella speibonae sp. nov., isolated from soil.</title>
        <authorList>
            <person name="Curtis S.M."/>
            <person name="Norton I."/>
            <person name="Everest G.J."/>
            <person name="Meyers P.R."/>
        </authorList>
    </citation>
    <scope>NUCLEOTIDE SEQUENCE [LARGE SCALE GENOMIC DNA]</scope>
    <source>
        <strain evidence="6 7">NRRL B-24813</strain>
    </source>
</reference>
<evidence type="ECO:0008006" key="8">
    <source>
        <dbReference type="Google" id="ProtNLM"/>
    </source>
</evidence>
<evidence type="ECO:0000256" key="2">
    <source>
        <dbReference type="ARBA" id="ARBA00022692"/>
    </source>
</evidence>
<evidence type="ECO:0000256" key="1">
    <source>
        <dbReference type="ARBA" id="ARBA00004167"/>
    </source>
</evidence>
<keyword evidence="7" id="KW-1185">Reference proteome</keyword>
<gene>
    <name evidence="6" type="ORF">E0H73_01945</name>
</gene>
<dbReference type="PANTHER" id="PTHR30168:SF0">
    <property type="entry name" value="INNER MEMBRANE PROTEIN"/>
    <property type="match status" value="1"/>
</dbReference>
<keyword evidence="5" id="KW-0732">Signal</keyword>
<dbReference type="EMBL" id="SJKB01000001">
    <property type="protein sequence ID" value="TCC65719.1"/>
    <property type="molecule type" value="Genomic_DNA"/>
</dbReference>
<feature type="chain" id="PRO_5038514964" description="Metalloprotease" evidence="5">
    <location>
        <begin position="33"/>
        <end position="292"/>
    </location>
</feature>
<dbReference type="Pfam" id="PF04228">
    <property type="entry name" value="Zn_peptidase"/>
    <property type="match status" value="1"/>
</dbReference>
<evidence type="ECO:0000256" key="4">
    <source>
        <dbReference type="ARBA" id="ARBA00023136"/>
    </source>
</evidence>
<evidence type="ECO:0000313" key="6">
    <source>
        <dbReference type="EMBL" id="TCC65719.1"/>
    </source>
</evidence>
<dbReference type="Proteomes" id="UP000291144">
    <property type="component" value="Unassembled WGS sequence"/>
</dbReference>
<name>A0A4R0KY58_9ACTN</name>
<organism evidence="6 7">
    <name type="scientific">Kribbella pittospori</name>
    <dbReference type="NCBI Taxonomy" id="722689"/>
    <lineage>
        <taxon>Bacteria</taxon>
        <taxon>Bacillati</taxon>
        <taxon>Actinomycetota</taxon>
        <taxon>Actinomycetes</taxon>
        <taxon>Propionibacteriales</taxon>
        <taxon>Kribbellaceae</taxon>
        <taxon>Kribbella</taxon>
    </lineage>
</organism>
<evidence type="ECO:0000313" key="7">
    <source>
        <dbReference type="Proteomes" id="UP000291144"/>
    </source>
</evidence>
<evidence type="ECO:0000256" key="3">
    <source>
        <dbReference type="ARBA" id="ARBA00022989"/>
    </source>
</evidence>
<keyword evidence="4" id="KW-0472">Membrane</keyword>
<feature type="signal peptide" evidence="5">
    <location>
        <begin position="1"/>
        <end position="32"/>
    </location>
</feature>
<comment type="subcellular location">
    <subcellularLocation>
        <location evidence="1">Membrane</location>
        <topology evidence="1">Single-pass membrane protein</topology>
    </subcellularLocation>
</comment>
<dbReference type="PANTHER" id="PTHR30168">
    <property type="entry name" value="PUTATIVE MEMBRANE PROTEIN YPFJ"/>
    <property type="match status" value="1"/>
</dbReference>